<feature type="non-terminal residue" evidence="2">
    <location>
        <position position="1167"/>
    </location>
</feature>
<feature type="compositionally biased region" description="Low complexity" evidence="1">
    <location>
        <begin position="1088"/>
        <end position="1104"/>
    </location>
</feature>
<dbReference type="EMBL" id="CAUYUJ010000447">
    <property type="protein sequence ID" value="CAK0790584.1"/>
    <property type="molecule type" value="Genomic_DNA"/>
</dbReference>
<comment type="caution">
    <text evidence="2">The sequence shown here is derived from an EMBL/GenBank/DDBJ whole genome shotgun (WGS) entry which is preliminary data.</text>
</comment>
<gene>
    <name evidence="2" type="ORF">PCOR1329_LOCUS1838</name>
</gene>
<proteinExistence type="predicted"/>
<evidence type="ECO:0000313" key="3">
    <source>
        <dbReference type="Proteomes" id="UP001189429"/>
    </source>
</evidence>
<dbReference type="Proteomes" id="UP001189429">
    <property type="component" value="Unassembled WGS sequence"/>
</dbReference>
<feature type="region of interest" description="Disordered" evidence="1">
    <location>
        <begin position="1123"/>
        <end position="1167"/>
    </location>
</feature>
<feature type="region of interest" description="Disordered" evidence="1">
    <location>
        <begin position="668"/>
        <end position="687"/>
    </location>
</feature>
<keyword evidence="3" id="KW-1185">Reference proteome</keyword>
<sequence>MSTYEERRPGSRLLVRFDGDEWTHERILLWPVHRDRRHERWVIETPDGDRYHVSLLNGWPEGFRGNVVRFQSELGREALRQMVLEGCDLAWDERRRRRLPRDLGAHLGVEPRSMVDWQGDERGLDVGVLESARRRLRGKRPLTAGAREPEAAGDEDAETVLLVAELRAGGGLELGDEVAPGDADAAAGPKVIGRRSDGRTVLCDRVGLAAVEERRAQARANAGRLAASADEPAAPLPADDRGHADIRAVLRERRTLAVEWNEQGARFKEWRRAVGESSEEAQGGRELRGAGAALHLYQRFTQHGGVPKTWMSTFCREYGISQRDRTYHELNCLVTIFWLAGTFDAVNLGGPACLEVAARRVAQIAEARRVAPGQPAAQGAGRFLAGASDPFDVASPEPRAFANRAAREEADSLAAPGRGRTLAASGRVAGVIEDVAAALVARGGQIYPLPQLRELGADIAAPLGRRDRARVRRLANGRLASLKWLPGAERRPPSGPPSRAARRRVSELQCETQRRAQLLAASWGGPACAEDSQQRLARLLRGRGGYAQLVHATLAPFPNARLSVPDDPAGSPRVVDLLPEVEQIQLKDFESHTMRSPQEADEINARCGPVRPCMDPVLRRKRPAYIGLVKRLLKLGLARLSTARRCQVDIFFVKKKGDRQRLILDRRPANRPFRSPPGVDRVSSDGLSRNRREGFPFLDDGLGLQGHFGRPALRAAELGLTQLDGAKPGGRTLVYPLARALPMGWAWSLCFAQRASNSRRMKLLRELGVALPMTDRGPPLILGGPQALGRCAYAGNVGAFVAPKGQASAALEAAMTSFGGTGLKVHETACAARALLRRRVVSGLELEIVIGRRAFLGLVRREGLSCFRCVYRCIKRRCFERVALRSSVEQGWMPGARQSDASLAGFGLAHSQRDPRDVGRVGRVRERRRHRLGAGFARRPARGAACLKMPADSGVVASEALAPEIPEGEVARWGRGPAFEEVPAELLRADLWRTAWADQSAFGEARGFKLLEMIRQAAARWLGRGLRFSCRWIPSEFNSSDARVLARPLAAPRAAASLPRAASASWSPRRTRALSRTACGGLDRRASEGAAAPPAGLEQAASTERGRAASTLLAGAKAAAATAAAAEDDSESSRGEELPGRGPNRADARRAAARARHMAKDPIAWAE</sequence>
<organism evidence="2 3">
    <name type="scientific">Prorocentrum cordatum</name>
    <dbReference type="NCBI Taxonomy" id="2364126"/>
    <lineage>
        <taxon>Eukaryota</taxon>
        <taxon>Sar</taxon>
        <taxon>Alveolata</taxon>
        <taxon>Dinophyceae</taxon>
        <taxon>Prorocentrales</taxon>
        <taxon>Prorocentraceae</taxon>
        <taxon>Prorocentrum</taxon>
    </lineage>
</organism>
<feature type="compositionally biased region" description="Basic and acidic residues" evidence="1">
    <location>
        <begin position="1131"/>
        <end position="1150"/>
    </location>
</feature>
<evidence type="ECO:0000313" key="2">
    <source>
        <dbReference type="EMBL" id="CAK0790584.1"/>
    </source>
</evidence>
<protein>
    <submittedName>
        <fullName evidence="2">Uncharacterized protein</fullName>
    </submittedName>
</protein>
<evidence type="ECO:0000256" key="1">
    <source>
        <dbReference type="SAM" id="MobiDB-lite"/>
    </source>
</evidence>
<reference evidence="2" key="1">
    <citation type="submission" date="2023-10" db="EMBL/GenBank/DDBJ databases">
        <authorList>
            <person name="Chen Y."/>
            <person name="Shah S."/>
            <person name="Dougan E. K."/>
            <person name="Thang M."/>
            <person name="Chan C."/>
        </authorList>
    </citation>
    <scope>NUCLEOTIDE SEQUENCE [LARGE SCALE GENOMIC DNA]</scope>
</reference>
<accession>A0ABN9PH77</accession>
<feature type="region of interest" description="Disordered" evidence="1">
    <location>
        <begin position="1084"/>
        <end position="1104"/>
    </location>
</feature>
<name>A0ABN9PH77_9DINO</name>